<name>A0A166PSQ8_9PEZI</name>
<dbReference type="Proteomes" id="UP000076552">
    <property type="component" value="Unassembled WGS sequence"/>
</dbReference>
<sequence>MASRISIPNLLTPDLAMHTVPAEAKVRSDNAYRPQTPPQRDISLSTNGICYQTDVLMPDLTMHTVPAEAEVRSDNASRPQTPPQKGMSLLTNDTRHQTDVEPCSVTTSHATAVHSLLSPAKLTSSGQPTLKDMFSVQMLQPSTVTSSSLALQQQMFDGYGSLGPPDYSVQMLPTCCCNSFINFPFFESLCDQQLLDISSLGNYDPAFLSPTCNYYGGWHFDYASGVCDPLENGASSSYFMESPLPEAYLTGACLGSVVSVHDTPVELIQPWTYGLDGQPVPQ</sequence>
<evidence type="ECO:0000313" key="3">
    <source>
        <dbReference type="Proteomes" id="UP000076552"/>
    </source>
</evidence>
<keyword evidence="3" id="KW-1185">Reference proteome</keyword>
<evidence type="ECO:0000313" key="2">
    <source>
        <dbReference type="EMBL" id="KZL67122.1"/>
    </source>
</evidence>
<protein>
    <submittedName>
        <fullName evidence="2">Uncharacterized protein</fullName>
    </submittedName>
</protein>
<evidence type="ECO:0000256" key="1">
    <source>
        <dbReference type="SAM" id="MobiDB-lite"/>
    </source>
</evidence>
<organism evidence="2 3">
    <name type="scientific">Colletotrichum tofieldiae</name>
    <dbReference type="NCBI Taxonomy" id="708197"/>
    <lineage>
        <taxon>Eukaryota</taxon>
        <taxon>Fungi</taxon>
        <taxon>Dikarya</taxon>
        <taxon>Ascomycota</taxon>
        <taxon>Pezizomycotina</taxon>
        <taxon>Sordariomycetes</taxon>
        <taxon>Hypocreomycetidae</taxon>
        <taxon>Glomerellales</taxon>
        <taxon>Glomerellaceae</taxon>
        <taxon>Colletotrichum</taxon>
        <taxon>Colletotrichum spaethianum species complex</taxon>
    </lineage>
</organism>
<gene>
    <name evidence="2" type="ORF">CT0861_03256</name>
</gene>
<dbReference type="AlphaFoldDB" id="A0A166PSQ8"/>
<proteinExistence type="predicted"/>
<accession>A0A166PSQ8</accession>
<reference evidence="2 3" key="1">
    <citation type="submission" date="2015-06" db="EMBL/GenBank/DDBJ databases">
        <title>Survival trade-offs in plant roots during colonization by closely related pathogenic and mutualistic fungi.</title>
        <authorList>
            <person name="Hacquard S."/>
            <person name="Kracher B."/>
            <person name="Hiruma K."/>
            <person name="Weinman A."/>
            <person name="Muench P."/>
            <person name="Garrido Oter R."/>
            <person name="Ver Loren van Themaat E."/>
            <person name="Dallerey J.-F."/>
            <person name="Damm U."/>
            <person name="Henrissat B."/>
            <person name="Lespinet O."/>
            <person name="Thon M."/>
            <person name="Kemen E."/>
            <person name="McHardy A.C."/>
            <person name="Schulze-Lefert P."/>
            <person name="O'Connell R.J."/>
        </authorList>
    </citation>
    <scope>NUCLEOTIDE SEQUENCE [LARGE SCALE GENOMIC DNA]</scope>
    <source>
        <strain evidence="2 3">0861</strain>
    </source>
</reference>
<feature type="region of interest" description="Disordered" evidence="1">
    <location>
        <begin position="69"/>
        <end position="90"/>
    </location>
</feature>
<comment type="caution">
    <text evidence="2">The sequence shown here is derived from an EMBL/GenBank/DDBJ whole genome shotgun (WGS) entry which is preliminary data.</text>
</comment>
<dbReference type="EMBL" id="LFIV01000154">
    <property type="protein sequence ID" value="KZL67122.1"/>
    <property type="molecule type" value="Genomic_DNA"/>
</dbReference>